<protein>
    <recommendedName>
        <fullName evidence="3">Glycosyltransferase like family protein</fullName>
    </recommendedName>
</protein>
<dbReference type="InterPro" id="IPR029044">
    <property type="entry name" value="Nucleotide-diphossugar_trans"/>
</dbReference>
<evidence type="ECO:0000313" key="1">
    <source>
        <dbReference type="EMBL" id="MBB3326102.1"/>
    </source>
</evidence>
<organism evidence="1 2">
    <name type="scientific">Microlunatus antarcticus</name>
    <dbReference type="NCBI Taxonomy" id="53388"/>
    <lineage>
        <taxon>Bacteria</taxon>
        <taxon>Bacillati</taxon>
        <taxon>Actinomycetota</taxon>
        <taxon>Actinomycetes</taxon>
        <taxon>Propionibacteriales</taxon>
        <taxon>Propionibacteriaceae</taxon>
        <taxon>Microlunatus</taxon>
    </lineage>
</organism>
<comment type="caution">
    <text evidence="1">The sequence shown here is derived from an EMBL/GenBank/DDBJ whole genome shotgun (WGS) entry which is preliminary data.</text>
</comment>
<sequence>MTTDRDPDGGISIACVFNDPAVRRECLDRSVEAYAGPLDVDYIPVDNTEHAFSSAGAALNHAARQARHSVVVFVHQDVYLHSVERLAEAARAFDGGDWGVLGANGVTSDGRSVGLMRDRTQLIGMSAPRPVPVQTLDEVLFMIPRDLVLEHPLTEAPDLAWHAYGVEYSLRMASLGRRAGAVDLAITHNSLTVNMARLDEAHHAVGRLHPAQLPIQTTCGVIGGHESRLRARPLVRRHGWRLRWLRHSWLALRARRRLGVPVVLSDMREEVDLLPLHADVPLRLVNIDHGGAFADHNVTPLLFSRHGRPVLMSALPTADAVPGLIAALAADEILLVGGLTLDDLTSLSTVVPGGRSCLLGLHSEEIWLLCGVPLDRLPESWSRPAAVPLGARG</sequence>
<dbReference type="EMBL" id="JACHZG010000001">
    <property type="protein sequence ID" value="MBB3326102.1"/>
    <property type="molecule type" value="Genomic_DNA"/>
</dbReference>
<name>A0A7W5JUL6_9ACTN</name>
<evidence type="ECO:0008006" key="3">
    <source>
        <dbReference type="Google" id="ProtNLM"/>
    </source>
</evidence>
<dbReference type="Proteomes" id="UP000565572">
    <property type="component" value="Unassembled WGS sequence"/>
</dbReference>
<accession>A0A7W5JUL6</accession>
<keyword evidence="2" id="KW-1185">Reference proteome</keyword>
<dbReference type="SUPFAM" id="SSF53448">
    <property type="entry name" value="Nucleotide-diphospho-sugar transferases"/>
    <property type="match status" value="1"/>
</dbReference>
<proteinExistence type="predicted"/>
<evidence type="ECO:0000313" key="2">
    <source>
        <dbReference type="Proteomes" id="UP000565572"/>
    </source>
</evidence>
<dbReference type="Gene3D" id="3.90.550.10">
    <property type="entry name" value="Spore Coat Polysaccharide Biosynthesis Protein SpsA, Chain A"/>
    <property type="match status" value="1"/>
</dbReference>
<dbReference type="RefSeq" id="WP_183337107.1">
    <property type="nucleotide sequence ID" value="NZ_JACHZG010000001.1"/>
</dbReference>
<gene>
    <name evidence="1" type="ORF">FHX39_001046</name>
</gene>
<reference evidence="1 2" key="1">
    <citation type="submission" date="2020-08" db="EMBL/GenBank/DDBJ databases">
        <title>Sequencing the genomes of 1000 actinobacteria strains.</title>
        <authorList>
            <person name="Klenk H.-P."/>
        </authorList>
    </citation>
    <scope>NUCLEOTIDE SEQUENCE [LARGE SCALE GENOMIC DNA]</scope>
    <source>
        <strain evidence="1 2">DSM 11053</strain>
    </source>
</reference>
<dbReference type="AlphaFoldDB" id="A0A7W5JUL6"/>